<keyword evidence="10" id="KW-1185">Reference proteome</keyword>
<keyword evidence="3" id="KW-0479">Metal-binding</keyword>
<gene>
    <name evidence="9" type="ORF">PT974_03337</name>
</gene>
<comment type="caution">
    <text evidence="9">The sequence shown here is derived from an EMBL/GenBank/DDBJ whole genome shotgun (WGS) entry which is preliminary data.</text>
</comment>
<reference evidence="9 10" key="1">
    <citation type="submission" date="2024-01" db="EMBL/GenBank/DDBJ databases">
        <title>Complete genome of Cladobotryum mycophilum ATHUM6906.</title>
        <authorList>
            <person name="Christinaki A.C."/>
            <person name="Myridakis A.I."/>
            <person name="Kouvelis V.N."/>
        </authorList>
    </citation>
    <scope>NUCLEOTIDE SEQUENCE [LARGE SCALE GENOMIC DNA]</scope>
    <source>
        <strain evidence="9 10">ATHUM6906</strain>
    </source>
</reference>
<evidence type="ECO:0000313" key="9">
    <source>
        <dbReference type="EMBL" id="KAK5994948.1"/>
    </source>
</evidence>
<name>A0ABR0SS11_9HYPO</name>
<accession>A0ABR0SS11</accession>
<dbReference type="CDD" id="cd11010">
    <property type="entry name" value="S1-P1_nuclease"/>
    <property type="match status" value="1"/>
</dbReference>
<evidence type="ECO:0000256" key="6">
    <source>
        <dbReference type="ARBA" id="ARBA00023157"/>
    </source>
</evidence>
<evidence type="ECO:0000256" key="7">
    <source>
        <dbReference type="ARBA" id="ARBA00023180"/>
    </source>
</evidence>
<dbReference type="Proteomes" id="UP001338125">
    <property type="component" value="Unassembled WGS sequence"/>
</dbReference>
<evidence type="ECO:0000256" key="5">
    <source>
        <dbReference type="ARBA" id="ARBA00022801"/>
    </source>
</evidence>
<keyword evidence="5" id="KW-0378">Hydrolase</keyword>
<evidence type="ECO:0000256" key="1">
    <source>
        <dbReference type="ARBA" id="ARBA00009547"/>
    </source>
</evidence>
<evidence type="ECO:0000256" key="2">
    <source>
        <dbReference type="ARBA" id="ARBA00022722"/>
    </source>
</evidence>
<keyword evidence="8" id="KW-0732">Signal</keyword>
<sequence>MKLSSAITLAVASLPGALAWGSLGHIASAYLAGHFVSNATEAHLKQLLGNNEADYMAKVASWADSVRYTKWGRFTKNFHFIDSHDNPPESCNVDFNRDCKDGECVITSLANYTQQLVDPKLPAWRRVQAAKFVIHFVGDLHQPLHNEDVAHGGNGIHVRWNGRDFNLHHVWDSSILEKWLGGPRGKPYPIAQKWADNLANEIKSGKYASEKDAWLKDIDFNKQIDTGMAWARECNALVCTHVFPQGPEAIKGQELSGEYYEKAAPVLEKQVARAGYRMAAWLDLIVEEYHTKEDAEPTSEYL</sequence>
<organism evidence="9 10">
    <name type="scientific">Cladobotryum mycophilum</name>
    <dbReference type="NCBI Taxonomy" id="491253"/>
    <lineage>
        <taxon>Eukaryota</taxon>
        <taxon>Fungi</taxon>
        <taxon>Dikarya</taxon>
        <taxon>Ascomycota</taxon>
        <taxon>Pezizomycotina</taxon>
        <taxon>Sordariomycetes</taxon>
        <taxon>Hypocreomycetidae</taxon>
        <taxon>Hypocreales</taxon>
        <taxon>Hypocreaceae</taxon>
        <taxon>Cladobotryum</taxon>
    </lineage>
</organism>
<dbReference type="Pfam" id="PF02265">
    <property type="entry name" value="S1-P1_nuclease"/>
    <property type="match status" value="1"/>
</dbReference>
<keyword evidence="6" id="KW-1015">Disulfide bond</keyword>
<keyword evidence="2" id="KW-0540">Nuclease</keyword>
<dbReference type="PANTHER" id="PTHR33146">
    <property type="entry name" value="ENDONUCLEASE 4"/>
    <property type="match status" value="1"/>
</dbReference>
<dbReference type="EMBL" id="JAVFKD010000004">
    <property type="protein sequence ID" value="KAK5994948.1"/>
    <property type="molecule type" value="Genomic_DNA"/>
</dbReference>
<dbReference type="PANTHER" id="PTHR33146:SF26">
    <property type="entry name" value="ENDONUCLEASE 4"/>
    <property type="match status" value="1"/>
</dbReference>
<comment type="similarity">
    <text evidence="1">Belongs to the nuclease type I family.</text>
</comment>
<dbReference type="InterPro" id="IPR008947">
    <property type="entry name" value="PLipase_C/P1_nuclease_dom_sf"/>
</dbReference>
<feature type="chain" id="PRO_5046146876" evidence="8">
    <location>
        <begin position="20"/>
        <end position="302"/>
    </location>
</feature>
<proteinExistence type="inferred from homology"/>
<dbReference type="SUPFAM" id="SSF48537">
    <property type="entry name" value="Phospholipase C/P1 nuclease"/>
    <property type="match status" value="1"/>
</dbReference>
<protein>
    <submittedName>
        <fullName evidence="9">Nuclease S1</fullName>
    </submittedName>
</protein>
<dbReference type="Gene3D" id="1.10.575.10">
    <property type="entry name" value="P1 Nuclease"/>
    <property type="match status" value="1"/>
</dbReference>
<evidence type="ECO:0000256" key="3">
    <source>
        <dbReference type="ARBA" id="ARBA00022723"/>
    </source>
</evidence>
<feature type="signal peptide" evidence="8">
    <location>
        <begin position="1"/>
        <end position="19"/>
    </location>
</feature>
<dbReference type="InterPro" id="IPR003154">
    <property type="entry name" value="S1/P1nuclease"/>
</dbReference>
<evidence type="ECO:0000256" key="4">
    <source>
        <dbReference type="ARBA" id="ARBA00022759"/>
    </source>
</evidence>
<evidence type="ECO:0000256" key="8">
    <source>
        <dbReference type="SAM" id="SignalP"/>
    </source>
</evidence>
<keyword evidence="4" id="KW-0255">Endonuclease</keyword>
<keyword evidence="7" id="KW-0325">Glycoprotein</keyword>
<evidence type="ECO:0000313" key="10">
    <source>
        <dbReference type="Proteomes" id="UP001338125"/>
    </source>
</evidence>